<keyword evidence="6" id="KW-0456">Lyase</keyword>
<accession>A0A136A3V2</accession>
<feature type="transmembrane region" description="Helical" evidence="7">
    <location>
        <begin position="56"/>
        <end position="74"/>
    </location>
</feature>
<dbReference type="OrthoDB" id="9806704at2"/>
<keyword evidence="4 7" id="KW-1133">Transmembrane helix</keyword>
<comment type="caution">
    <text evidence="9">The sequence shown here is derived from an EMBL/GenBank/DDBJ whole genome shotgun (WGS) entry which is preliminary data.</text>
</comment>
<evidence type="ECO:0000256" key="5">
    <source>
        <dbReference type="ARBA" id="ARBA00023136"/>
    </source>
</evidence>
<keyword evidence="10" id="KW-1185">Reference proteome</keyword>
<dbReference type="RefSeq" id="WP_068373327.1">
    <property type="nucleotide sequence ID" value="NZ_LSNE01000003.1"/>
</dbReference>
<feature type="transmembrane region" description="Helical" evidence="7">
    <location>
        <begin position="30"/>
        <end position="50"/>
    </location>
</feature>
<dbReference type="GO" id="GO:0004016">
    <property type="term" value="F:adenylate cyclase activity"/>
    <property type="evidence" value="ECO:0007669"/>
    <property type="project" value="UniProtKB-ARBA"/>
</dbReference>
<keyword evidence="2 7" id="KW-0812">Transmembrane</keyword>
<dbReference type="PROSITE" id="PS50125">
    <property type="entry name" value="GUANYLATE_CYCLASE_2"/>
    <property type="match status" value="1"/>
</dbReference>
<evidence type="ECO:0000259" key="8">
    <source>
        <dbReference type="PROSITE" id="PS50125"/>
    </source>
</evidence>
<dbReference type="SMART" id="SM00044">
    <property type="entry name" value="CYCc"/>
    <property type="match status" value="1"/>
</dbReference>
<dbReference type="Proteomes" id="UP000070299">
    <property type="component" value="Unassembled WGS sequence"/>
</dbReference>
<dbReference type="PANTHER" id="PTHR11920:SF335">
    <property type="entry name" value="GUANYLATE CYCLASE"/>
    <property type="match status" value="1"/>
</dbReference>
<feature type="transmembrane region" description="Helical" evidence="7">
    <location>
        <begin position="163"/>
        <end position="183"/>
    </location>
</feature>
<dbReference type="GO" id="GO:0016020">
    <property type="term" value="C:membrane"/>
    <property type="evidence" value="ECO:0007669"/>
    <property type="project" value="UniProtKB-SubCell"/>
</dbReference>
<organism evidence="9 10">
    <name type="scientific">Paraglaciecola hydrolytica</name>
    <dbReference type="NCBI Taxonomy" id="1799789"/>
    <lineage>
        <taxon>Bacteria</taxon>
        <taxon>Pseudomonadati</taxon>
        <taxon>Pseudomonadota</taxon>
        <taxon>Gammaproteobacteria</taxon>
        <taxon>Alteromonadales</taxon>
        <taxon>Alteromonadaceae</taxon>
        <taxon>Paraglaciecola</taxon>
    </lineage>
</organism>
<dbReference type="CDD" id="cd07302">
    <property type="entry name" value="CHD"/>
    <property type="match status" value="1"/>
</dbReference>
<evidence type="ECO:0000256" key="6">
    <source>
        <dbReference type="ARBA" id="ARBA00023239"/>
    </source>
</evidence>
<evidence type="ECO:0000313" key="10">
    <source>
        <dbReference type="Proteomes" id="UP000070299"/>
    </source>
</evidence>
<evidence type="ECO:0000256" key="1">
    <source>
        <dbReference type="ARBA" id="ARBA00004370"/>
    </source>
</evidence>
<dbReference type="EMBL" id="LSNE01000003">
    <property type="protein sequence ID" value="KXI29915.1"/>
    <property type="molecule type" value="Genomic_DNA"/>
</dbReference>
<name>A0A136A3V2_9ALTE</name>
<dbReference type="InterPro" id="IPR001054">
    <property type="entry name" value="A/G_cyclase"/>
</dbReference>
<sequence length="407" mass="46669">MLKQCLKIWVRSGIARYPHEYFTPVRLTNIIAFLIIVVSCCQIPGALWFWQDTGSSQFVISSVSIVLLCLVPLLNHQAKYTFAKIVLISIYIANLLATSWLWEINLYIHFFYLLAVVCCPFFFIETESRLKWFYSMLFIILFMSTEIYYQLFDLQDHTAAQQLFKFSSACLLALACVLCSYHIQKNVARSWHKLALEKKRSEQLLLNILPNSIAQRLKNSTNLIADYFAQASILFADIQNFTPLCKRMDPQKLVSLLNELFCQFDVLAQHYGLEKIKTNGDSYMAACGLPNANAQHAIQCCECALDMQDEFERFSEAHKLQTGLRIGIGCGEVVAGVIGKNKFSYDMWGEAVNLASRMQSHGESHKIQTTQATFELTRHLFNFIERGQIEVKGVGQVTTYWLISRKY</sequence>
<dbReference type="GO" id="GO:0009190">
    <property type="term" value="P:cyclic nucleotide biosynthetic process"/>
    <property type="evidence" value="ECO:0007669"/>
    <property type="project" value="InterPro"/>
</dbReference>
<reference evidence="10" key="1">
    <citation type="submission" date="2016-02" db="EMBL/GenBank/DDBJ databases">
        <authorList>
            <person name="Schultz-Johansen M."/>
            <person name="Glaring M.A."/>
            <person name="Bech P.K."/>
            <person name="Stougaard P."/>
        </authorList>
    </citation>
    <scope>NUCLEOTIDE SEQUENCE [LARGE SCALE GENOMIC DNA]</scope>
    <source>
        <strain evidence="10">S66</strain>
    </source>
</reference>
<dbReference type="STRING" id="1799789.AX660_07805"/>
<dbReference type="InterPro" id="IPR050401">
    <property type="entry name" value="Cyclic_nucleotide_synthase"/>
</dbReference>
<dbReference type="GO" id="GO:0035556">
    <property type="term" value="P:intracellular signal transduction"/>
    <property type="evidence" value="ECO:0007669"/>
    <property type="project" value="InterPro"/>
</dbReference>
<evidence type="ECO:0000256" key="4">
    <source>
        <dbReference type="ARBA" id="ARBA00022989"/>
    </source>
</evidence>
<dbReference type="InterPro" id="IPR029787">
    <property type="entry name" value="Nucleotide_cyclase"/>
</dbReference>
<feature type="transmembrane region" description="Helical" evidence="7">
    <location>
        <begin position="132"/>
        <end position="151"/>
    </location>
</feature>
<proteinExistence type="predicted"/>
<dbReference type="Pfam" id="PF00211">
    <property type="entry name" value="Guanylate_cyc"/>
    <property type="match status" value="1"/>
</dbReference>
<feature type="transmembrane region" description="Helical" evidence="7">
    <location>
        <begin position="81"/>
        <end position="100"/>
    </location>
</feature>
<comment type="subcellular location">
    <subcellularLocation>
        <location evidence="1">Membrane</location>
    </subcellularLocation>
</comment>
<dbReference type="GO" id="GO:0000166">
    <property type="term" value="F:nucleotide binding"/>
    <property type="evidence" value="ECO:0007669"/>
    <property type="project" value="UniProtKB-KW"/>
</dbReference>
<gene>
    <name evidence="9" type="ORF">AX660_07805</name>
</gene>
<evidence type="ECO:0000256" key="3">
    <source>
        <dbReference type="ARBA" id="ARBA00022741"/>
    </source>
</evidence>
<dbReference type="Gene3D" id="6.10.250.780">
    <property type="match status" value="1"/>
</dbReference>
<keyword evidence="3" id="KW-0547">Nucleotide-binding</keyword>
<keyword evidence="5 7" id="KW-0472">Membrane</keyword>
<evidence type="ECO:0000256" key="2">
    <source>
        <dbReference type="ARBA" id="ARBA00022692"/>
    </source>
</evidence>
<evidence type="ECO:0000256" key="7">
    <source>
        <dbReference type="SAM" id="Phobius"/>
    </source>
</evidence>
<dbReference type="AlphaFoldDB" id="A0A136A3V2"/>
<dbReference type="SUPFAM" id="SSF55073">
    <property type="entry name" value="Nucleotide cyclase"/>
    <property type="match status" value="1"/>
</dbReference>
<feature type="domain" description="Guanylate cyclase" evidence="8">
    <location>
        <begin position="232"/>
        <end position="359"/>
    </location>
</feature>
<dbReference type="PANTHER" id="PTHR11920">
    <property type="entry name" value="GUANYLYL CYCLASE"/>
    <property type="match status" value="1"/>
</dbReference>
<dbReference type="Gene3D" id="3.30.70.1230">
    <property type="entry name" value="Nucleotide cyclase"/>
    <property type="match status" value="1"/>
</dbReference>
<evidence type="ECO:0000313" key="9">
    <source>
        <dbReference type="EMBL" id="KXI29915.1"/>
    </source>
</evidence>
<feature type="transmembrane region" description="Helical" evidence="7">
    <location>
        <begin position="106"/>
        <end position="125"/>
    </location>
</feature>
<protein>
    <submittedName>
        <fullName evidence="9">Adenylate cyclase</fullName>
    </submittedName>
</protein>